<evidence type="ECO:0000256" key="2">
    <source>
        <dbReference type="ARBA" id="ARBA00022630"/>
    </source>
</evidence>
<dbReference type="GO" id="GO:0004174">
    <property type="term" value="F:electron-transferring-flavoprotein dehydrogenase activity"/>
    <property type="evidence" value="ECO:0007669"/>
    <property type="project" value="TreeGrafter"/>
</dbReference>
<protein>
    <submittedName>
        <fullName evidence="6">Piso0_001224 protein</fullName>
    </submittedName>
</protein>
<accession>G8YDS7</accession>
<dbReference type="OMA" id="WKIGAPR"/>
<keyword evidence="3" id="KW-0274">FAD</keyword>
<dbReference type="STRING" id="559304.G8YDS7"/>
<evidence type="ECO:0000256" key="4">
    <source>
        <dbReference type="ARBA" id="ARBA00023002"/>
    </source>
</evidence>
<feature type="domain" description="FAD/NAD(P)-binding" evidence="5">
    <location>
        <begin position="10"/>
        <end position="296"/>
    </location>
</feature>
<dbReference type="Gene3D" id="3.50.50.100">
    <property type="match status" value="1"/>
</dbReference>
<dbReference type="PANTHER" id="PTHR43735">
    <property type="entry name" value="APOPTOSIS-INDUCING FACTOR 1"/>
    <property type="match status" value="1"/>
</dbReference>
<dbReference type="InParanoid" id="G8YDS7"/>
<dbReference type="eggNOG" id="KOG2495">
    <property type="taxonomic scope" value="Eukaryota"/>
</dbReference>
<dbReference type="FunCoup" id="G8YDS7">
    <property type="interactions" value="700"/>
</dbReference>
<dbReference type="InterPro" id="IPR036188">
    <property type="entry name" value="FAD/NAD-bd_sf"/>
</dbReference>
<dbReference type="PRINTS" id="PR00368">
    <property type="entry name" value="FADPNR"/>
</dbReference>
<dbReference type="EMBL" id="FO082051">
    <property type="protein sequence ID" value="CCE81326.1"/>
    <property type="molecule type" value="Genomic_DNA"/>
</dbReference>
<dbReference type="Proteomes" id="UP000005222">
    <property type="component" value="Chromosome I"/>
</dbReference>
<dbReference type="GO" id="GO:0050660">
    <property type="term" value="F:flavin adenine dinucleotide binding"/>
    <property type="evidence" value="ECO:0007669"/>
    <property type="project" value="TreeGrafter"/>
</dbReference>
<dbReference type="HOGENOM" id="CLU_019845_6_2_1"/>
<keyword evidence="2" id="KW-0285">Flavoprotein</keyword>
<dbReference type="OrthoDB" id="202203at2759"/>
<dbReference type="Pfam" id="PF07992">
    <property type="entry name" value="Pyr_redox_2"/>
    <property type="match status" value="1"/>
</dbReference>
<evidence type="ECO:0000313" key="6">
    <source>
        <dbReference type="EMBL" id="CCE81326.1"/>
    </source>
</evidence>
<keyword evidence="7" id="KW-1185">Reference proteome</keyword>
<gene>
    <name evidence="6" type="primary">Piso0_001224</name>
    <name evidence="6" type="ORF">GNLVRS01_PISO0I00228g</name>
</gene>
<dbReference type="PANTHER" id="PTHR43735:SF3">
    <property type="entry name" value="FERROPTOSIS SUPPRESSOR PROTEIN 1"/>
    <property type="match status" value="1"/>
</dbReference>
<dbReference type="GO" id="GO:0005737">
    <property type="term" value="C:cytoplasm"/>
    <property type="evidence" value="ECO:0007669"/>
    <property type="project" value="TreeGrafter"/>
</dbReference>
<evidence type="ECO:0000259" key="5">
    <source>
        <dbReference type="Pfam" id="PF07992"/>
    </source>
</evidence>
<dbReference type="SUPFAM" id="SSF51905">
    <property type="entry name" value="FAD/NAD(P)-binding domain"/>
    <property type="match status" value="1"/>
</dbReference>
<keyword evidence="4" id="KW-0560">Oxidoreductase</keyword>
<evidence type="ECO:0000256" key="3">
    <source>
        <dbReference type="ARBA" id="ARBA00022827"/>
    </source>
</evidence>
<evidence type="ECO:0000256" key="1">
    <source>
        <dbReference type="ARBA" id="ARBA00006442"/>
    </source>
</evidence>
<name>G8YDS7_PICSO</name>
<reference evidence="6 7" key="1">
    <citation type="journal article" date="2012" name="G3 (Bethesda)">
        <title>Pichia sorbitophila, an interspecies yeast hybrid reveals early steps of genome resolution following polyploidization.</title>
        <authorList>
            <person name="Leh Louis V."/>
            <person name="Despons L."/>
            <person name="Friedrich A."/>
            <person name="Martin T."/>
            <person name="Durrens P."/>
            <person name="Casaregola S."/>
            <person name="Neuveglise C."/>
            <person name="Fairhead C."/>
            <person name="Marck C."/>
            <person name="Cruz J.A."/>
            <person name="Straub M.L."/>
            <person name="Kugler V."/>
            <person name="Sacerdot C."/>
            <person name="Uzunov Z."/>
            <person name="Thierry A."/>
            <person name="Weiss S."/>
            <person name="Bleykasten C."/>
            <person name="De Montigny J."/>
            <person name="Jacques N."/>
            <person name="Jung P."/>
            <person name="Lemaire M."/>
            <person name="Mallet S."/>
            <person name="Morel G."/>
            <person name="Richard G.F."/>
            <person name="Sarkar A."/>
            <person name="Savel G."/>
            <person name="Schacherer J."/>
            <person name="Seret M.L."/>
            <person name="Talla E."/>
            <person name="Samson G."/>
            <person name="Jubin C."/>
            <person name="Poulain J."/>
            <person name="Vacherie B."/>
            <person name="Barbe V."/>
            <person name="Pelletier E."/>
            <person name="Sherman D.J."/>
            <person name="Westhof E."/>
            <person name="Weissenbach J."/>
            <person name="Baret P.V."/>
            <person name="Wincker P."/>
            <person name="Gaillardin C."/>
            <person name="Dujon B."/>
            <person name="Souciet J.L."/>
        </authorList>
    </citation>
    <scope>NUCLEOTIDE SEQUENCE [LARGE SCALE GENOMIC DNA]</scope>
    <source>
        <strain evidence="7">ATCC MYA-4447 / BCRC 22081 / CBS 7064 / NBRC 10061 / NRRL Y-12695</strain>
    </source>
</reference>
<dbReference type="AlphaFoldDB" id="G8YDS7"/>
<sequence>MGKAVGSKKEIVIVGGSYAGVLAAKTIFKKVDEKNIHVTLISPNAYIYFNVAAPRLVIRPSETERTLFSIKDILNGYSNSSTSFIQGEVISTKLEEKKLIVKTGQKNKWIDIKYQYLIIASGTNLGNDVIQNKFEGKELVSLIHRFNKEIHKAKSIIILGGGPTGVEIAGELGYEFGQCKNISLLTGKELPLTIMGEKKARIADSKLKNLNVKVTNAVKYKEIQKLSNGESQVLLEDGGVIKADLVINTTICNPNTRFLDEGFLDSKGYLKTDACFTLEDYPEVIGLGDVLSIGGRSLIDLYHYQLPIFEKYIEKNYMGKSWVRLSPYESPRQTMIIPISKSGGVGTLFGWGVPNIMVRFLKGRDYLIGQAKRLFY</sequence>
<proteinExistence type="inferred from homology"/>
<comment type="similarity">
    <text evidence="1">Belongs to the FAD-dependent oxidoreductase family.</text>
</comment>
<evidence type="ECO:0000313" key="7">
    <source>
        <dbReference type="Proteomes" id="UP000005222"/>
    </source>
</evidence>
<organism evidence="6 7">
    <name type="scientific">Pichia sorbitophila (strain ATCC MYA-4447 / BCRC 22081 / CBS 7064 / NBRC 10061 / NRRL Y-12695)</name>
    <name type="common">Hybrid yeast</name>
    <dbReference type="NCBI Taxonomy" id="559304"/>
    <lineage>
        <taxon>Eukaryota</taxon>
        <taxon>Fungi</taxon>
        <taxon>Dikarya</taxon>
        <taxon>Ascomycota</taxon>
        <taxon>Saccharomycotina</taxon>
        <taxon>Pichiomycetes</taxon>
        <taxon>Debaryomycetaceae</taxon>
        <taxon>Millerozyma</taxon>
    </lineage>
</organism>
<dbReference type="InterPro" id="IPR023753">
    <property type="entry name" value="FAD/NAD-binding_dom"/>
</dbReference>